<accession>A3LW54</accession>
<dbReference type="HOGENOM" id="CLU_507258_0_0_1"/>
<dbReference type="InterPro" id="IPR009057">
    <property type="entry name" value="Homeodomain-like_sf"/>
</dbReference>
<dbReference type="STRING" id="322104.A3LW54"/>
<comment type="subunit">
    <text evidence="8">Homodimer.</text>
</comment>
<keyword evidence="2 8" id="KW-0158">Chromosome</keyword>
<dbReference type="InterPro" id="IPR021661">
    <property type="entry name" value="Rap1_C"/>
</dbReference>
<organism evidence="13 14">
    <name type="scientific">Scheffersomyces stipitis (strain ATCC 58785 / CBS 6054 / NBRC 10063 / NRRL Y-11545)</name>
    <name type="common">Yeast</name>
    <name type="synonym">Pichia stipitis</name>
    <dbReference type="NCBI Taxonomy" id="322104"/>
    <lineage>
        <taxon>Eukaryota</taxon>
        <taxon>Fungi</taxon>
        <taxon>Dikarya</taxon>
        <taxon>Ascomycota</taxon>
        <taxon>Saccharomycotina</taxon>
        <taxon>Pichiomycetes</taxon>
        <taxon>Debaryomycetaceae</taxon>
        <taxon>Scheffersomyces</taxon>
    </lineage>
</organism>
<dbReference type="GO" id="GO:0031848">
    <property type="term" value="P:protection from non-homologous end joining at telomere"/>
    <property type="evidence" value="ECO:0007669"/>
    <property type="project" value="TreeGrafter"/>
</dbReference>
<gene>
    <name evidence="13" type="primary">RAP1</name>
    <name evidence="13" type="ORF">PICST_67919</name>
</gene>
<feature type="region of interest" description="Disordered" evidence="9">
    <location>
        <begin position="1"/>
        <end position="33"/>
    </location>
</feature>
<keyword evidence="4" id="KW-0805">Transcription regulation</keyword>
<reference evidence="13 14" key="1">
    <citation type="journal article" date="2007" name="Nat. Biotechnol.">
        <title>Genome sequence of the lignocellulose-bioconverting and xylose-fermenting yeast Pichia stipitis.</title>
        <authorList>
            <person name="Jeffries T.W."/>
            <person name="Grigoriev I.V."/>
            <person name="Grimwood J."/>
            <person name="Laplaza J.M."/>
            <person name="Aerts A."/>
            <person name="Salamov A."/>
            <person name="Schmutz J."/>
            <person name="Lindquist E."/>
            <person name="Dehal P."/>
            <person name="Shapiro H."/>
            <person name="Jin Y.S."/>
            <person name="Passoth V."/>
            <person name="Richardson P.M."/>
        </authorList>
    </citation>
    <scope>NUCLEOTIDE SEQUENCE [LARGE SCALE GENOMIC DNA]</scope>
    <source>
        <strain evidence="14">ATCC 58785 / CBS 6054 / NBRC 10063 / NRRL Y-11545</strain>
    </source>
</reference>
<feature type="compositionally biased region" description="Polar residues" evidence="9">
    <location>
        <begin position="23"/>
        <end position="33"/>
    </location>
</feature>
<dbReference type="AlphaFoldDB" id="A3LW54"/>
<dbReference type="CDD" id="cd11655">
    <property type="entry name" value="rap1_myb-like"/>
    <property type="match status" value="2"/>
</dbReference>
<feature type="domain" description="Rap1 DNA-binding" evidence="10">
    <location>
        <begin position="285"/>
        <end position="401"/>
    </location>
</feature>
<comment type="similarity">
    <text evidence="1 8">Belongs to the RAP1 family.</text>
</comment>
<evidence type="ECO:0000256" key="7">
    <source>
        <dbReference type="ARBA" id="ARBA00023242"/>
    </source>
</evidence>
<keyword evidence="7 8" id="KW-0539">Nucleus</keyword>
<evidence type="ECO:0000256" key="4">
    <source>
        <dbReference type="ARBA" id="ARBA00023015"/>
    </source>
</evidence>
<dbReference type="EMBL" id="CP000499">
    <property type="protein sequence ID" value="ABN66909.2"/>
    <property type="molecule type" value="Genomic_DNA"/>
</dbReference>
<evidence type="ECO:0000256" key="6">
    <source>
        <dbReference type="ARBA" id="ARBA00023163"/>
    </source>
</evidence>
<evidence type="ECO:0000256" key="8">
    <source>
        <dbReference type="RuleBase" id="RU367107"/>
    </source>
</evidence>
<comment type="function">
    <text evidence="8">Involved in the regulation of telomere length, clustering and has a specific role in telomere position effect (TPE).</text>
</comment>
<keyword evidence="14" id="KW-1185">Reference proteome</keyword>
<dbReference type="OrthoDB" id="435460at2759"/>
<dbReference type="InterPro" id="IPR015280">
    <property type="entry name" value="Rap1_DNA-bd"/>
</dbReference>
<evidence type="ECO:0000256" key="2">
    <source>
        <dbReference type="ARBA" id="ARBA00022454"/>
    </source>
</evidence>
<feature type="compositionally biased region" description="Basic residues" evidence="9">
    <location>
        <begin position="356"/>
        <end position="365"/>
    </location>
</feature>
<evidence type="ECO:0000256" key="5">
    <source>
        <dbReference type="ARBA" id="ARBA00023159"/>
    </source>
</evidence>
<keyword evidence="5" id="KW-0010">Activator</keyword>
<keyword evidence="3 8" id="KW-0779">Telomere</keyword>
<name>A3LW54_PICST</name>
<dbReference type="GO" id="GO:0010833">
    <property type="term" value="P:telomere maintenance via telomere lengthening"/>
    <property type="evidence" value="ECO:0007669"/>
    <property type="project" value="UniProtKB-UniRule"/>
</dbReference>
<evidence type="ECO:0000256" key="3">
    <source>
        <dbReference type="ARBA" id="ARBA00022895"/>
    </source>
</evidence>
<sequence>MTFSTLHFEGENTPRRTDRNLPLSMNSPQRSPYNSRLGLEKSTLFTNREGRSIRFYMEYSEPRRLHYKALIETHGGVLLDHSVTDCFWLSTNPLTGRRSYRVQYIDDCVRLVTLQDIRIYSHPDFNIDTNLLHRGAGDTTSGMEMDPTSVAAAVVYGDAQPNPNLSSAADLPSDFALATASTSLSPGTAPKVRTHNRFTPQKDAFILEEVRKHPRARHSHEFFRNLAKNEILKGHTGNSVRSRFRKHLEADLQYVYQQESDGNPSKDAHGNYIPTKELPQTLKNKYTAEDDYYLCTEAKKYILAKESAKDGGEGRGSGKLPELKVLLPYSFFSNLCRPDRGGQDEVADSENNPDKRNKKHIGQRHTLHSWRDRYRKFVGDGTIEKYIKSYEASENPKPLERRGVINSSSLNNMTGELREIVGSNARNREERALDEEIGQTKSSLIGVPDLNMSAGDVLESLEPIERPTMREIEEDEEIIEDIEVDDIEDIEDFQDASTQLSSIQANFEDAVNPGSQDSQSVMKYIGKGVKFEDLFTDPSVLNYDLVSKLNTALRSISDDVQELAECLEELGFKQALVEHLLYSTCCDKTRLFFLFRHIYNNLQDNLVSDGHIPVYELLQPPDEGGFWTKEQDDLLQAGRDDALEVQNKRQIRTRREFLNKL</sequence>
<dbReference type="OMA" id="TSHKFFE"/>
<feature type="domain" description="BRCT" evidence="12">
    <location>
        <begin position="44"/>
        <end position="120"/>
    </location>
</feature>
<dbReference type="SUPFAM" id="SSF46689">
    <property type="entry name" value="Homeodomain-like"/>
    <property type="match status" value="2"/>
</dbReference>
<evidence type="ECO:0000256" key="1">
    <source>
        <dbReference type="ARBA" id="ARBA00010467"/>
    </source>
</evidence>
<dbReference type="GeneID" id="4839646"/>
<evidence type="ECO:0000256" key="9">
    <source>
        <dbReference type="SAM" id="MobiDB-lite"/>
    </source>
</evidence>
<comment type="subcellular location">
    <subcellularLocation>
        <location evidence="8">Nucleus</location>
    </subcellularLocation>
    <subcellularLocation>
        <location evidence="8">Chromosome</location>
        <location evidence="8">Telomere</location>
    </subcellularLocation>
</comment>
<evidence type="ECO:0000313" key="14">
    <source>
        <dbReference type="Proteomes" id="UP000002258"/>
    </source>
</evidence>
<dbReference type="Gene3D" id="1.10.10.60">
    <property type="entry name" value="Homeodomain-like"/>
    <property type="match status" value="2"/>
</dbReference>
<evidence type="ECO:0000259" key="12">
    <source>
        <dbReference type="Pfam" id="PF16589"/>
    </source>
</evidence>
<evidence type="ECO:0000259" key="10">
    <source>
        <dbReference type="Pfam" id="PF09197"/>
    </source>
</evidence>
<dbReference type="InterPro" id="IPR001357">
    <property type="entry name" value="BRCT_dom"/>
</dbReference>
<dbReference type="GO" id="GO:0042162">
    <property type="term" value="F:telomeric DNA binding"/>
    <property type="evidence" value="ECO:0007669"/>
    <property type="project" value="TreeGrafter"/>
</dbReference>
<dbReference type="Pfam" id="PF09197">
    <property type="entry name" value="Rap1-DNA-bind"/>
    <property type="match status" value="1"/>
</dbReference>
<feature type="domain" description="TRF2-interacting telomeric protein/Rap1 C-terminal" evidence="11">
    <location>
        <begin position="567"/>
        <end position="659"/>
    </location>
</feature>
<dbReference type="RefSeq" id="XP_001384938.2">
    <property type="nucleotide sequence ID" value="XM_001384901.1"/>
</dbReference>
<dbReference type="KEGG" id="pic:PICST_67919"/>
<dbReference type="Proteomes" id="UP000002258">
    <property type="component" value="Chromosome 5"/>
</dbReference>
<dbReference type="InterPro" id="IPR039595">
    <property type="entry name" value="TE2IP/Rap1"/>
</dbReference>
<dbReference type="InParanoid" id="A3LW54"/>
<evidence type="ECO:0000313" key="13">
    <source>
        <dbReference type="EMBL" id="ABN66909.2"/>
    </source>
</evidence>
<dbReference type="PANTHER" id="PTHR16466:SF6">
    <property type="entry name" value="TELOMERIC REPEAT-BINDING FACTOR 2-INTERACTING PROTEIN 1"/>
    <property type="match status" value="1"/>
</dbReference>
<dbReference type="eggNOG" id="ENOG502S85C">
    <property type="taxonomic scope" value="Eukaryota"/>
</dbReference>
<evidence type="ECO:0000259" key="11">
    <source>
        <dbReference type="Pfam" id="PF11626"/>
    </source>
</evidence>
<dbReference type="PANTHER" id="PTHR16466">
    <property type="entry name" value="TELOMERE REPEAT-BINDING FACTOR 2-INTERACTING PROTEIN 1"/>
    <property type="match status" value="1"/>
</dbReference>
<dbReference type="Pfam" id="PF11626">
    <property type="entry name" value="Rap1_C"/>
    <property type="match status" value="1"/>
</dbReference>
<keyword evidence="6" id="KW-0804">Transcription</keyword>
<protein>
    <recommendedName>
        <fullName evidence="8">DNA-binding protein RAP1</fullName>
    </recommendedName>
</protein>
<proteinExistence type="inferred from homology"/>
<dbReference type="Pfam" id="PF16589">
    <property type="entry name" value="BRCT_2"/>
    <property type="match status" value="1"/>
</dbReference>
<feature type="region of interest" description="Disordered" evidence="9">
    <location>
        <begin position="340"/>
        <end position="365"/>
    </location>
</feature>
<feature type="compositionally biased region" description="Basic and acidic residues" evidence="9">
    <location>
        <begin position="8"/>
        <end position="19"/>
    </location>
</feature>
<dbReference type="GO" id="GO:0070187">
    <property type="term" value="C:shelterin complex"/>
    <property type="evidence" value="ECO:0007669"/>
    <property type="project" value="TreeGrafter"/>
</dbReference>
<keyword evidence="13" id="KW-0238">DNA-binding</keyword>